<reference evidence="9" key="1">
    <citation type="journal article" date="2012" name="Nature">
        <title>The oyster genome reveals stress adaptation and complexity of shell formation.</title>
        <authorList>
            <person name="Zhang G."/>
            <person name="Fang X."/>
            <person name="Guo X."/>
            <person name="Li L."/>
            <person name="Luo R."/>
            <person name="Xu F."/>
            <person name="Yang P."/>
            <person name="Zhang L."/>
            <person name="Wang X."/>
            <person name="Qi H."/>
            <person name="Xiong Z."/>
            <person name="Que H."/>
            <person name="Xie Y."/>
            <person name="Holland P.W."/>
            <person name="Paps J."/>
            <person name="Zhu Y."/>
            <person name="Wu F."/>
            <person name="Chen Y."/>
            <person name="Wang J."/>
            <person name="Peng C."/>
            <person name="Meng J."/>
            <person name="Yang L."/>
            <person name="Liu J."/>
            <person name="Wen B."/>
            <person name="Zhang N."/>
            <person name="Huang Z."/>
            <person name="Zhu Q."/>
            <person name="Feng Y."/>
            <person name="Mount A."/>
            <person name="Hedgecock D."/>
            <person name="Xu Z."/>
            <person name="Liu Y."/>
            <person name="Domazet-Loso T."/>
            <person name="Du Y."/>
            <person name="Sun X."/>
            <person name="Zhang S."/>
            <person name="Liu B."/>
            <person name="Cheng P."/>
            <person name="Jiang X."/>
            <person name="Li J."/>
            <person name="Fan D."/>
            <person name="Wang W."/>
            <person name="Fu W."/>
            <person name="Wang T."/>
            <person name="Wang B."/>
            <person name="Zhang J."/>
            <person name="Peng Z."/>
            <person name="Li Y."/>
            <person name="Li N."/>
            <person name="Wang J."/>
            <person name="Chen M."/>
            <person name="He Y."/>
            <person name="Tan F."/>
            <person name="Song X."/>
            <person name="Zheng Q."/>
            <person name="Huang R."/>
            <person name="Yang H."/>
            <person name="Du X."/>
            <person name="Chen L."/>
            <person name="Yang M."/>
            <person name="Gaffney P.M."/>
            <person name="Wang S."/>
            <person name="Luo L."/>
            <person name="She Z."/>
            <person name="Ming Y."/>
            <person name="Huang W."/>
            <person name="Zhang S."/>
            <person name="Huang B."/>
            <person name="Zhang Y."/>
            <person name="Qu T."/>
            <person name="Ni P."/>
            <person name="Miao G."/>
            <person name="Wang J."/>
            <person name="Wang Q."/>
            <person name="Steinberg C.E."/>
            <person name="Wang H."/>
            <person name="Li N."/>
            <person name="Qian L."/>
            <person name="Zhang G."/>
            <person name="Li Y."/>
            <person name="Yang H."/>
            <person name="Liu X."/>
            <person name="Wang J."/>
            <person name="Yin Y."/>
            <person name="Wang J."/>
        </authorList>
    </citation>
    <scope>NUCLEOTIDE SEQUENCE [LARGE SCALE GENOMIC DNA]</scope>
    <source>
        <strain evidence="9">05x7-T-G4-1.051#20</strain>
    </source>
</reference>
<dbReference type="PANTHER" id="PTHR21041:SF9">
    <property type="entry name" value="DENDRITIC CELL-SPECIFIC TRANSMEMBRANE PROTEIN-LIKE DOMAIN-CONTAINING PROTEIN"/>
    <property type="match status" value="1"/>
</dbReference>
<dbReference type="Pfam" id="PF26037">
    <property type="entry name" value="zf-RING_DCST1_C"/>
    <property type="match status" value="1"/>
</dbReference>
<feature type="domain" description="Dendritic cell-specific transmembrane protein-like" evidence="7">
    <location>
        <begin position="370"/>
        <end position="561"/>
    </location>
</feature>
<evidence type="ECO:0000256" key="5">
    <source>
        <dbReference type="SAM" id="MobiDB-lite"/>
    </source>
</evidence>
<evidence type="ECO:0000256" key="6">
    <source>
        <dbReference type="SAM" id="Phobius"/>
    </source>
</evidence>
<keyword evidence="4 6" id="KW-0472">Membrane</keyword>
<feature type="region of interest" description="Disordered" evidence="5">
    <location>
        <begin position="804"/>
        <end position="840"/>
    </location>
</feature>
<evidence type="ECO:0000313" key="9">
    <source>
        <dbReference type="EMBL" id="EKC21204.1"/>
    </source>
</evidence>
<feature type="compositionally biased region" description="Acidic residues" evidence="5">
    <location>
        <begin position="804"/>
        <end position="814"/>
    </location>
</feature>
<dbReference type="InterPro" id="IPR051856">
    <property type="entry name" value="CSR-E3_Ligase_Protein"/>
</dbReference>
<feature type="transmembrane region" description="Helical" evidence="6">
    <location>
        <begin position="43"/>
        <end position="62"/>
    </location>
</feature>
<evidence type="ECO:0000259" key="8">
    <source>
        <dbReference type="Pfam" id="PF26037"/>
    </source>
</evidence>
<feature type="domain" description="E3 ubiquitin-protein ligase DCST1-like C-terminal" evidence="8">
    <location>
        <begin position="617"/>
        <end position="664"/>
    </location>
</feature>
<dbReference type="InterPro" id="IPR012858">
    <property type="entry name" value="DC_STAMP-like"/>
</dbReference>
<feature type="transmembrane region" description="Helical" evidence="6">
    <location>
        <begin position="425"/>
        <end position="449"/>
    </location>
</feature>
<feature type="compositionally biased region" description="Basic and acidic residues" evidence="5">
    <location>
        <begin position="690"/>
        <end position="705"/>
    </location>
</feature>
<sequence length="881" mass="101134">METFCPCCIYDRNRHLKKKEVPRSSCLRTCHAGTHENEMFKHVIGFFGGVLLGLLLYLMMVFQSNISSSVAMVIGILLSPVIGLGLAFSMHVRCVILLMFPQLFSSKGRSFLVLYAIVLVMAHPVANFNKNVMIMSNSATCGQELSYNQTKEVLNQIANPLAGAIGAIRAVIRALERFANVMKTAFTALGTAIKEIASMLKKAFGWLSEVSQVCKNKLGSPYEKCMKIFDKGFEDCKDTLGWFLGWICYVVKGAQVVCNIARIIDLLCLIASAIASLVKTGIYDPIYDAVKAVHTMFYFNVTISHTYQYNVTQSKSYSQVKEDILKDVKERLSSFTNVVGFVKNLTMMSLIFVVIKALMYRKKYRSNDRFDNFYLTYKIRDVEERRLELGKEGIFPLKSKETRKYIKTFSVGITRKEMKSLFKGVFMLLISGSHAAFYMMCDYGLYWLLEMLRRFFTKNIGAPVPPHLKVHVHGKGAVASMYRALMTSFDPMADKGGSKLDAAKCIPIPSVPNIAVYEEIGTIFLICFLMTIFKAYGLRLRHIIAACYYPRRERARAVWLYNHILKTRGGFLKFARRQMRRQAGTLREVQKISIRSRMMSQFPLCRKFFTFLGFKRKYCLSCGEEGRFDDHVNYFHCQNSDCTAVYCMDCFTDINNICTVCMNPVDYGDLSDISEERDSSEDEAEMLKRKEEAEKIRKEREEQRLKNRPSQRMRQVQLQFNITQSIIDAQAKKTRTLYSAAYDNGYQPDDEFYEDFNQNSTWVENKDWKEGKNGNKSSEKKPEGLLSALCPCLQACAPTESMAESEAETEEEIDYSYQELPRTDGEYDESDYYDDDKSQTDYVTNDIFDDEEDDFIGDYDYAYIEPDELEMDRDIVLKTNV</sequence>
<dbReference type="InterPro" id="IPR058842">
    <property type="entry name" value="DCST1_C"/>
</dbReference>
<dbReference type="AlphaFoldDB" id="K1PQT1"/>
<evidence type="ECO:0000256" key="1">
    <source>
        <dbReference type="ARBA" id="ARBA00004141"/>
    </source>
</evidence>
<name>K1PQT1_MAGGI</name>
<feature type="transmembrane region" description="Helical" evidence="6">
    <location>
        <begin position="68"/>
        <end position="90"/>
    </location>
</feature>
<protein>
    <submittedName>
        <fullName evidence="9">DC-STAMP domain-containing protein 2</fullName>
    </submittedName>
</protein>
<feature type="transmembrane region" description="Helical" evidence="6">
    <location>
        <begin position="111"/>
        <end position="128"/>
    </location>
</feature>
<feature type="region of interest" description="Disordered" evidence="5">
    <location>
        <begin position="690"/>
        <end position="714"/>
    </location>
</feature>
<dbReference type="Pfam" id="PF07782">
    <property type="entry name" value="DC_STAMP"/>
    <property type="match status" value="1"/>
</dbReference>
<organism evidence="9">
    <name type="scientific">Magallana gigas</name>
    <name type="common">Pacific oyster</name>
    <name type="synonym">Crassostrea gigas</name>
    <dbReference type="NCBI Taxonomy" id="29159"/>
    <lineage>
        <taxon>Eukaryota</taxon>
        <taxon>Metazoa</taxon>
        <taxon>Spiralia</taxon>
        <taxon>Lophotrochozoa</taxon>
        <taxon>Mollusca</taxon>
        <taxon>Bivalvia</taxon>
        <taxon>Autobranchia</taxon>
        <taxon>Pteriomorphia</taxon>
        <taxon>Ostreida</taxon>
        <taxon>Ostreoidea</taxon>
        <taxon>Ostreidae</taxon>
        <taxon>Magallana</taxon>
    </lineage>
</organism>
<accession>K1PQT1</accession>
<dbReference type="PANTHER" id="PTHR21041">
    <property type="entry name" value="DENDRITIC CELL-SPECIFIC TRANSMEMBRANE PROTEIN"/>
    <property type="match status" value="1"/>
</dbReference>
<proteinExistence type="predicted"/>
<evidence type="ECO:0000256" key="3">
    <source>
        <dbReference type="ARBA" id="ARBA00022989"/>
    </source>
</evidence>
<comment type="subcellular location">
    <subcellularLocation>
        <location evidence="1">Membrane</location>
        <topology evidence="1">Multi-pass membrane protein</topology>
    </subcellularLocation>
</comment>
<keyword evidence="3 6" id="KW-1133">Transmembrane helix</keyword>
<gene>
    <name evidence="9" type="ORF">CGI_10004331</name>
</gene>
<dbReference type="HOGENOM" id="CLU_015030_0_0_1"/>
<evidence type="ECO:0000256" key="4">
    <source>
        <dbReference type="ARBA" id="ARBA00023136"/>
    </source>
</evidence>
<feature type="transmembrane region" description="Helical" evidence="6">
    <location>
        <begin position="338"/>
        <end position="359"/>
    </location>
</feature>
<dbReference type="InParanoid" id="K1PQT1"/>
<dbReference type="Pfam" id="PF26039">
    <property type="entry name" value="Dcst2"/>
    <property type="match status" value="1"/>
</dbReference>
<dbReference type="EMBL" id="JH817860">
    <property type="protein sequence ID" value="EKC21204.1"/>
    <property type="molecule type" value="Genomic_DNA"/>
</dbReference>
<dbReference type="GO" id="GO:0016020">
    <property type="term" value="C:membrane"/>
    <property type="evidence" value="ECO:0007669"/>
    <property type="project" value="UniProtKB-SubCell"/>
</dbReference>
<evidence type="ECO:0000259" key="7">
    <source>
        <dbReference type="Pfam" id="PF07782"/>
    </source>
</evidence>
<keyword evidence="2 6" id="KW-0812">Transmembrane</keyword>
<evidence type="ECO:0000256" key="2">
    <source>
        <dbReference type="ARBA" id="ARBA00022692"/>
    </source>
</evidence>